<gene>
    <name evidence="5" type="ORF">H8E19_17580</name>
</gene>
<protein>
    <submittedName>
        <fullName evidence="5">ATP-binding cassette domain-containing protein</fullName>
    </submittedName>
</protein>
<dbReference type="PROSITE" id="PS50893">
    <property type="entry name" value="ABC_TRANSPORTER_2"/>
    <property type="match status" value="1"/>
</dbReference>
<name>A0A8J6N433_9DELT</name>
<accession>A0A8J6N433</accession>
<dbReference type="Proteomes" id="UP000650524">
    <property type="component" value="Unassembled WGS sequence"/>
</dbReference>
<dbReference type="InterPro" id="IPR003439">
    <property type="entry name" value="ABC_transporter-like_ATP-bd"/>
</dbReference>
<feature type="domain" description="ABC transporter" evidence="4">
    <location>
        <begin position="2"/>
        <end position="238"/>
    </location>
</feature>
<dbReference type="InterPro" id="IPR027417">
    <property type="entry name" value="P-loop_NTPase"/>
</dbReference>
<comment type="caution">
    <text evidence="5">The sequence shown here is derived from an EMBL/GenBank/DDBJ whole genome shotgun (WGS) entry which is preliminary data.</text>
</comment>
<proteinExistence type="predicted"/>
<evidence type="ECO:0000313" key="6">
    <source>
        <dbReference type="Proteomes" id="UP000650524"/>
    </source>
</evidence>
<dbReference type="GO" id="GO:0016887">
    <property type="term" value="F:ATP hydrolysis activity"/>
    <property type="evidence" value="ECO:0007669"/>
    <property type="project" value="InterPro"/>
</dbReference>
<dbReference type="PANTHER" id="PTHR43023">
    <property type="entry name" value="PROTEIN TRIGALACTOSYLDIACYLGLYCEROL 3, CHLOROPLASTIC"/>
    <property type="match status" value="1"/>
</dbReference>
<evidence type="ECO:0000259" key="4">
    <source>
        <dbReference type="PROSITE" id="PS50893"/>
    </source>
</evidence>
<dbReference type="SMART" id="SM00382">
    <property type="entry name" value="AAA"/>
    <property type="match status" value="1"/>
</dbReference>
<keyword evidence="3 5" id="KW-0067">ATP-binding</keyword>
<dbReference type="SUPFAM" id="SSF52540">
    <property type="entry name" value="P-loop containing nucleoside triphosphate hydrolases"/>
    <property type="match status" value="1"/>
</dbReference>
<dbReference type="GO" id="GO:0005524">
    <property type="term" value="F:ATP binding"/>
    <property type="evidence" value="ECO:0007669"/>
    <property type="project" value="UniProtKB-KW"/>
</dbReference>
<dbReference type="Gene3D" id="3.40.50.300">
    <property type="entry name" value="P-loop containing nucleotide triphosphate hydrolases"/>
    <property type="match status" value="1"/>
</dbReference>
<evidence type="ECO:0000256" key="3">
    <source>
        <dbReference type="ARBA" id="ARBA00022840"/>
    </source>
</evidence>
<sequence>MIKIENLYRSFDGNEVFRGISLEVMKGEVLALIGRSGCGKSVLLKHVAGLMKPEKGRVVVDGREMDVARGRSLTALRDRLGFLFQGGALFDSMNVFENVAFPLKEKTKLSDKRIQTKVLEELDNVGLSGSEYKYPSQISGGMVKRAALARALVGDPEIMLFDEPTTGLDPVTGHDIIKLIDACHRRLHFTGIVVTHEISTVFTIVDRVAMLNEGVVWADGTPSELFSSKDPIVRAFVGDSDGRGKREGGMHEKV</sequence>
<evidence type="ECO:0000256" key="1">
    <source>
        <dbReference type="ARBA" id="ARBA00022448"/>
    </source>
</evidence>
<dbReference type="PANTHER" id="PTHR43023:SF6">
    <property type="entry name" value="INTERMEMBRANE PHOSPHOLIPID TRANSPORT SYSTEM ATP-BINDING PROTEIN MLAF"/>
    <property type="match status" value="1"/>
</dbReference>
<evidence type="ECO:0000256" key="2">
    <source>
        <dbReference type="ARBA" id="ARBA00022741"/>
    </source>
</evidence>
<keyword evidence="2" id="KW-0547">Nucleotide-binding</keyword>
<evidence type="ECO:0000313" key="5">
    <source>
        <dbReference type="EMBL" id="MBC8179216.1"/>
    </source>
</evidence>
<reference evidence="5 6" key="1">
    <citation type="submission" date="2020-08" db="EMBL/GenBank/DDBJ databases">
        <title>Bridging the membrane lipid divide: bacteria of the FCB group superphylum have the potential to synthesize archaeal ether lipids.</title>
        <authorList>
            <person name="Villanueva L."/>
            <person name="Von Meijenfeldt F.A.B."/>
            <person name="Westbye A.B."/>
            <person name="Yadav S."/>
            <person name="Hopmans E.C."/>
            <person name="Dutilh B.E."/>
            <person name="Sinninghe Damste J.S."/>
        </authorList>
    </citation>
    <scope>NUCLEOTIDE SEQUENCE [LARGE SCALE GENOMIC DNA]</scope>
    <source>
        <strain evidence="5">NIOZ-UU27</strain>
    </source>
</reference>
<dbReference type="InterPro" id="IPR003593">
    <property type="entry name" value="AAA+_ATPase"/>
</dbReference>
<dbReference type="AlphaFoldDB" id="A0A8J6N433"/>
<organism evidence="5 6">
    <name type="scientific">Candidatus Desulfacyla euxinica</name>
    <dbReference type="NCBI Taxonomy" id="2841693"/>
    <lineage>
        <taxon>Bacteria</taxon>
        <taxon>Deltaproteobacteria</taxon>
        <taxon>Candidatus Desulfacyla</taxon>
    </lineage>
</organism>
<dbReference type="Pfam" id="PF00005">
    <property type="entry name" value="ABC_tran"/>
    <property type="match status" value="1"/>
</dbReference>
<dbReference type="EMBL" id="JACNJD010000359">
    <property type="protein sequence ID" value="MBC8179216.1"/>
    <property type="molecule type" value="Genomic_DNA"/>
</dbReference>
<keyword evidence="1" id="KW-0813">Transport</keyword>